<dbReference type="AlphaFoldDB" id="A0A811QBK7"/>
<gene>
    <name evidence="1" type="ORF">NCGR_LOCUS37147</name>
</gene>
<dbReference type="Proteomes" id="UP000604825">
    <property type="component" value="Unassembled WGS sequence"/>
</dbReference>
<organism evidence="1 2">
    <name type="scientific">Miscanthus lutarioriparius</name>
    <dbReference type="NCBI Taxonomy" id="422564"/>
    <lineage>
        <taxon>Eukaryota</taxon>
        <taxon>Viridiplantae</taxon>
        <taxon>Streptophyta</taxon>
        <taxon>Embryophyta</taxon>
        <taxon>Tracheophyta</taxon>
        <taxon>Spermatophyta</taxon>
        <taxon>Magnoliopsida</taxon>
        <taxon>Liliopsida</taxon>
        <taxon>Poales</taxon>
        <taxon>Poaceae</taxon>
        <taxon>PACMAD clade</taxon>
        <taxon>Panicoideae</taxon>
        <taxon>Andropogonodae</taxon>
        <taxon>Andropogoneae</taxon>
        <taxon>Saccharinae</taxon>
        <taxon>Miscanthus</taxon>
    </lineage>
</organism>
<name>A0A811QBK7_9POAL</name>
<protein>
    <submittedName>
        <fullName evidence="1">Uncharacterized protein</fullName>
    </submittedName>
</protein>
<comment type="caution">
    <text evidence="1">The sequence shown here is derived from an EMBL/GenBank/DDBJ whole genome shotgun (WGS) entry which is preliminary data.</text>
</comment>
<reference evidence="1" key="1">
    <citation type="submission" date="2020-10" db="EMBL/GenBank/DDBJ databases">
        <authorList>
            <person name="Han B."/>
            <person name="Lu T."/>
            <person name="Zhao Q."/>
            <person name="Huang X."/>
            <person name="Zhao Y."/>
        </authorList>
    </citation>
    <scope>NUCLEOTIDE SEQUENCE</scope>
</reference>
<evidence type="ECO:0000313" key="2">
    <source>
        <dbReference type="Proteomes" id="UP000604825"/>
    </source>
</evidence>
<accession>A0A811QBK7</accession>
<evidence type="ECO:0000313" key="1">
    <source>
        <dbReference type="EMBL" id="CAD6253522.1"/>
    </source>
</evidence>
<dbReference type="EMBL" id="CAJGYO010000009">
    <property type="protein sequence ID" value="CAD6253522.1"/>
    <property type="molecule type" value="Genomic_DNA"/>
</dbReference>
<keyword evidence="2" id="KW-1185">Reference proteome</keyword>
<sequence>MARSRPAHSTWELLEDFKATYPKFQLEDELFRKEDGSVVDTFIGKQSGRKKKKAHL</sequence>
<proteinExistence type="predicted"/>